<dbReference type="eggNOG" id="COG0726">
    <property type="taxonomic scope" value="Bacteria"/>
</dbReference>
<reference evidence="6 7" key="1">
    <citation type="submission" date="2014-07" db="EMBL/GenBank/DDBJ databases">
        <authorList>
            <person name="Urmite Genomes Urmite Genomes"/>
        </authorList>
    </citation>
    <scope>NUCLEOTIDE SEQUENCE [LARGE SCALE GENOMIC DNA]</scope>
    <source>
        <strain evidence="6 7">13MG44_air</strain>
    </source>
</reference>
<feature type="signal peptide" evidence="4">
    <location>
        <begin position="1"/>
        <end position="20"/>
    </location>
</feature>
<dbReference type="PANTHER" id="PTHR10587:SF133">
    <property type="entry name" value="CHITIN DEACETYLASE 1-RELATED"/>
    <property type="match status" value="1"/>
</dbReference>
<dbReference type="RefSeq" id="WP_052108731.1">
    <property type="nucleotide sequence ID" value="NZ_CCSE01000001.1"/>
</dbReference>
<dbReference type="OrthoDB" id="9806342at2"/>
<dbReference type="InterPro" id="IPR011330">
    <property type="entry name" value="Glyco_hydro/deAcase_b/a-brl"/>
</dbReference>
<dbReference type="GO" id="GO:0046872">
    <property type="term" value="F:metal ion binding"/>
    <property type="evidence" value="ECO:0007669"/>
    <property type="project" value="UniProtKB-KW"/>
</dbReference>
<keyword evidence="1" id="KW-0479">Metal-binding</keyword>
<evidence type="ECO:0000313" key="6">
    <source>
        <dbReference type="EMBL" id="CDZ99264.1"/>
    </source>
</evidence>
<dbReference type="Pfam" id="PF01522">
    <property type="entry name" value="Polysacc_deac_1"/>
    <property type="match status" value="1"/>
</dbReference>
<dbReference type="Gene3D" id="3.20.20.370">
    <property type="entry name" value="Glycoside hydrolase/deacetylase"/>
    <property type="match status" value="1"/>
</dbReference>
<evidence type="ECO:0000256" key="4">
    <source>
        <dbReference type="SAM" id="SignalP"/>
    </source>
</evidence>
<dbReference type="InterPro" id="IPR050248">
    <property type="entry name" value="Polysacc_deacetylase_ArnD"/>
</dbReference>
<proteinExistence type="predicted"/>
<protein>
    <submittedName>
        <fullName evidence="6">Peptidoglycan-N-acetylmuramic acid deacetylase PdaC</fullName>
    </submittedName>
</protein>
<keyword evidence="4" id="KW-0732">Signal</keyword>
<evidence type="ECO:0000313" key="7">
    <source>
        <dbReference type="Proteomes" id="UP000044136"/>
    </source>
</evidence>
<evidence type="ECO:0000256" key="3">
    <source>
        <dbReference type="SAM" id="MobiDB-lite"/>
    </source>
</evidence>
<dbReference type="PANTHER" id="PTHR10587">
    <property type="entry name" value="GLYCOSYL TRANSFERASE-RELATED"/>
    <property type="match status" value="1"/>
</dbReference>
<dbReference type="EMBL" id="CCSE01000001">
    <property type="protein sequence ID" value="CDZ99264.1"/>
    <property type="molecule type" value="Genomic_DNA"/>
</dbReference>
<sequence length="490" mass="54703">MLKRILLTGALLISVFAVSACGGAGENAPHGAEEAKSMLTSGKYEKKEQSGKTTAEQSIAAADGMNIISYTAENDEKSVAMYYPEFQLKNVDEQLDEYKAAKLNIFNELIRSEDVSKKFVPQLNMTFDANMLAENIYALQFVIDTYISEDKTFSETEIVMVNAGTDSVLTGESLFSDNLNSRDHLYNTLLGSMKSDGGIAPYLNEEKLGRWVFDESNDFSNVRFSDNVLEFTFEQGEIASRAAGSPVVSLQMSELLKAMPESITRLIDGEYIERDEPALKERGKEPEPSAYKVRKLDESTKMAALTFDDGPDNVLTPQVLSLLDRYDAKATFFLLGTKVNLFPAIVEETVKSGHEVGNHTWSHKDLTTISFNEITEEIVRTNEVIGKSSGAKPAVYRAPFGANTEAVDQFVPMTEVDWDIDTEDWLTHDPVQINEMVRNNISDGDIILMHDVHEMTVQSLADMLDYLTDEGYQLVTVSEILHYKEDIRTE</sequence>
<dbReference type="SUPFAM" id="SSF88713">
    <property type="entry name" value="Glycoside hydrolase/deacetylase"/>
    <property type="match status" value="1"/>
</dbReference>
<keyword evidence="2" id="KW-0378">Hydrolase</keyword>
<dbReference type="GO" id="GO:0005975">
    <property type="term" value="P:carbohydrate metabolic process"/>
    <property type="evidence" value="ECO:0007669"/>
    <property type="project" value="InterPro"/>
</dbReference>
<dbReference type="GO" id="GO:0016020">
    <property type="term" value="C:membrane"/>
    <property type="evidence" value="ECO:0007669"/>
    <property type="project" value="TreeGrafter"/>
</dbReference>
<feature type="domain" description="NodB homology" evidence="5">
    <location>
        <begin position="301"/>
        <end position="475"/>
    </location>
</feature>
<name>A0A078LYY3_9STAP</name>
<dbReference type="InterPro" id="IPR021729">
    <property type="entry name" value="DUF3298"/>
</dbReference>
<accession>A0A078LYY3</accession>
<evidence type="ECO:0000256" key="1">
    <source>
        <dbReference type="ARBA" id="ARBA00022723"/>
    </source>
</evidence>
<dbReference type="STRING" id="1461582.BN1048_00376"/>
<evidence type="ECO:0000256" key="2">
    <source>
        <dbReference type="ARBA" id="ARBA00022801"/>
    </source>
</evidence>
<feature type="region of interest" description="Disordered" evidence="3">
    <location>
        <begin position="24"/>
        <end position="52"/>
    </location>
</feature>
<keyword evidence="7" id="KW-1185">Reference proteome</keyword>
<dbReference type="Gene3D" id="3.90.640.20">
    <property type="entry name" value="Heat-shock cognate protein, ATPase"/>
    <property type="match status" value="1"/>
</dbReference>
<dbReference type="Pfam" id="PF11738">
    <property type="entry name" value="DUF3298"/>
    <property type="match status" value="1"/>
</dbReference>
<dbReference type="HOGENOM" id="CLU_037608_3_0_9"/>
<dbReference type="AlphaFoldDB" id="A0A078LYY3"/>
<gene>
    <name evidence="6" type="primary">pdaC_1</name>
    <name evidence="6" type="ORF">BN1048_00376</name>
</gene>
<feature type="chain" id="PRO_5001741712" evidence="4">
    <location>
        <begin position="21"/>
        <end position="490"/>
    </location>
</feature>
<organism evidence="6 7">
    <name type="scientific">Jeotgalicoccus saudimassiliensis</name>
    <dbReference type="NCBI Taxonomy" id="1461582"/>
    <lineage>
        <taxon>Bacteria</taxon>
        <taxon>Bacillati</taxon>
        <taxon>Bacillota</taxon>
        <taxon>Bacilli</taxon>
        <taxon>Bacillales</taxon>
        <taxon>Staphylococcaceae</taxon>
        <taxon>Jeotgalicoccus</taxon>
    </lineage>
</organism>
<dbReference type="InterPro" id="IPR037126">
    <property type="entry name" value="PdaC/RsiV-like_sf"/>
</dbReference>
<dbReference type="PROSITE" id="PS51257">
    <property type="entry name" value="PROKAR_LIPOPROTEIN"/>
    <property type="match status" value="1"/>
</dbReference>
<dbReference type="PROSITE" id="PS51677">
    <property type="entry name" value="NODB"/>
    <property type="match status" value="1"/>
</dbReference>
<dbReference type="GO" id="GO:0016810">
    <property type="term" value="F:hydrolase activity, acting on carbon-nitrogen (but not peptide) bonds"/>
    <property type="evidence" value="ECO:0007669"/>
    <property type="project" value="InterPro"/>
</dbReference>
<dbReference type="Proteomes" id="UP000044136">
    <property type="component" value="Unassembled WGS sequence"/>
</dbReference>
<evidence type="ECO:0000259" key="5">
    <source>
        <dbReference type="PROSITE" id="PS51677"/>
    </source>
</evidence>
<dbReference type="InterPro" id="IPR002509">
    <property type="entry name" value="NODB_dom"/>
</dbReference>